<feature type="transmembrane region" description="Helical" evidence="9">
    <location>
        <begin position="270"/>
        <end position="296"/>
    </location>
</feature>
<dbReference type="Pfam" id="PF13520">
    <property type="entry name" value="AA_permease_2"/>
    <property type="match status" value="1"/>
</dbReference>
<evidence type="ECO:0000256" key="7">
    <source>
        <dbReference type="ARBA" id="ARBA00023136"/>
    </source>
</evidence>
<evidence type="ECO:0000313" key="11">
    <source>
        <dbReference type="Proteomes" id="UP000031518"/>
    </source>
</evidence>
<feature type="transmembrane region" description="Helical" evidence="9">
    <location>
        <begin position="88"/>
        <end position="107"/>
    </location>
</feature>
<feature type="transmembrane region" description="Helical" evidence="9">
    <location>
        <begin position="378"/>
        <end position="397"/>
    </location>
</feature>
<feature type="transmembrane region" description="Helical" evidence="9">
    <location>
        <begin position="409"/>
        <end position="426"/>
    </location>
</feature>
<reference evidence="10 11" key="1">
    <citation type="submission" date="2013-12" db="EMBL/GenBank/DDBJ databases">
        <authorList>
            <person name="Stott M."/>
        </authorList>
    </citation>
    <scope>NUCLEOTIDE SEQUENCE [LARGE SCALE GENOMIC DNA]</scope>
    <source>
        <strain evidence="10 11">K22</strain>
    </source>
</reference>
<keyword evidence="11" id="KW-1185">Reference proteome</keyword>
<dbReference type="PIRSF" id="PIRSF006060">
    <property type="entry name" value="AA_transporter"/>
    <property type="match status" value="1"/>
</dbReference>
<evidence type="ECO:0000256" key="1">
    <source>
        <dbReference type="ARBA" id="ARBA00004651"/>
    </source>
</evidence>
<dbReference type="InterPro" id="IPR002293">
    <property type="entry name" value="AA/rel_permease1"/>
</dbReference>
<dbReference type="EMBL" id="CBXV010000001">
    <property type="protein sequence ID" value="CDM64315.1"/>
    <property type="molecule type" value="Genomic_DNA"/>
</dbReference>
<keyword evidence="7 9" id="KW-0472">Membrane</keyword>
<gene>
    <name evidence="10" type="ORF">PYK22_00308</name>
</gene>
<dbReference type="InterPro" id="IPR050367">
    <property type="entry name" value="APC_superfamily"/>
</dbReference>
<comment type="function">
    <text evidence="8">Major component of the acid-resistance (AR) system allowing enteric pathogens to survive the acidic environment in the stomach. Exchanges extracellular arginine for its intracellular decarboxylation product agmatine (Agm) thereby expelling intracellular protons. Probably undergoes several conformational states in order to translocate the substrate across the membrane; keeps the substrate accessible to only 1 side of the membrane at a time by opening and closing 3 membrane-internal gates.</text>
</comment>
<dbReference type="OrthoDB" id="3181223at2"/>
<evidence type="ECO:0000256" key="3">
    <source>
        <dbReference type="ARBA" id="ARBA00021069"/>
    </source>
</evidence>
<feature type="transmembrane region" description="Helical" evidence="9">
    <location>
        <begin position="47"/>
        <end position="67"/>
    </location>
</feature>
<evidence type="ECO:0000256" key="4">
    <source>
        <dbReference type="ARBA" id="ARBA00022475"/>
    </source>
</evidence>
<feature type="transmembrane region" description="Helical" evidence="9">
    <location>
        <begin position="342"/>
        <end position="366"/>
    </location>
</feature>
<evidence type="ECO:0000313" key="10">
    <source>
        <dbReference type="EMBL" id="CDM64315.1"/>
    </source>
</evidence>
<name>A0A0B6WVZ1_9BACT</name>
<feature type="transmembrane region" description="Helical" evidence="9">
    <location>
        <begin position="317"/>
        <end position="336"/>
    </location>
</feature>
<feature type="transmembrane region" description="Helical" evidence="9">
    <location>
        <begin position="190"/>
        <end position="212"/>
    </location>
</feature>
<evidence type="ECO:0000256" key="5">
    <source>
        <dbReference type="ARBA" id="ARBA00022692"/>
    </source>
</evidence>
<evidence type="ECO:0000256" key="9">
    <source>
        <dbReference type="SAM" id="Phobius"/>
    </source>
</evidence>
<protein>
    <recommendedName>
        <fullName evidence="3">Arginine/agmatine antiporter</fullName>
    </recommendedName>
</protein>
<keyword evidence="5 9" id="KW-0812">Transmembrane</keyword>
<feature type="transmembrane region" description="Helical" evidence="9">
    <location>
        <begin position="16"/>
        <end position="35"/>
    </location>
</feature>
<dbReference type="AlphaFoldDB" id="A0A0B6WVZ1"/>
<keyword evidence="4" id="KW-1003">Cell membrane</keyword>
<comment type="similarity">
    <text evidence="2">Belongs to the amino acid-polyamine-organocation (APC) superfamily. Basic amino acid/polyamine antiporter (APA) (TC 2.A.3.2) family.</text>
</comment>
<evidence type="ECO:0000256" key="6">
    <source>
        <dbReference type="ARBA" id="ARBA00022989"/>
    </source>
</evidence>
<organism evidence="10 11">
    <name type="scientific">Pyrinomonas methylaliphatogenes</name>
    <dbReference type="NCBI Taxonomy" id="454194"/>
    <lineage>
        <taxon>Bacteria</taxon>
        <taxon>Pseudomonadati</taxon>
        <taxon>Acidobacteriota</taxon>
        <taxon>Blastocatellia</taxon>
        <taxon>Blastocatellales</taxon>
        <taxon>Pyrinomonadaceae</taxon>
        <taxon>Pyrinomonas</taxon>
    </lineage>
</organism>
<dbReference type="STRING" id="454194.PYK22_00308"/>
<dbReference type="GO" id="GO:0005886">
    <property type="term" value="C:plasma membrane"/>
    <property type="evidence" value="ECO:0007669"/>
    <property type="project" value="UniProtKB-SubCell"/>
</dbReference>
<feature type="transmembrane region" description="Helical" evidence="9">
    <location>
        <begin position="224"/>
        <end position="250"/>
    </location>
</feature>
<proteinExistence type="inferred from homology"/>
<dbReference type="PANTHER" id="PTHR42770:SF18">
    <property type="entry name" value="ARGININE_AGMATINE ANTIPORTER"/>
    <property type="match status" value="1"/>
</dbReference>
<reference evidence="10 11" key="2">
    <citation type="submission" date="2015-01" db="EMBL/GenBank/DDBJ databases">
        <title>Complete genome sequence of Pyrinomonas methylaliphatogenes type strain K22T.</title>
        <authorList>
            <person name="Lee K.C.Y."/>
            <person name="Power J.F."/>
            <person name="Dunfield P.F."/>
            <person name="Morgan X.C."/>
            <person name="Huttenhower C."/>
            <person name="Stott M.B."/>
        </authorList>
    </citation>
    <scope>NUCLEOTIDE SEQUENCE [LARGE SCALE GENOMIC DNA]</scope>
    <source>
        <strain evidence="10 11">K22</strain>
    </source>
</reference>
<dbReference type="Gene3D" id="1.20.1740.10">
    <property type="entry name" value="Amino acid/polyamine transporter I"/>
    <property type="match status" value="1"/>
</dbReference>
<evidence type="ECO:0000256" key="2">
    <source>
        <dbReference type="ARBA" id="ARBA00008220"/>
    </source>
</evidence>
<evidence type="ECO:0000256" key="8">
    <source>
        <dbReference type="ARBA" id="ARBA00045636"/>
    </source>
</evidence>
<accession>A0A0B6WVZ1</accession>
<keyword evidence="6 9" id="KW-1133">Transmembrane helix</keyword>
<dbReference type="RefSeq" id="WP_041973441.1">
    <property type="nucleotide sequence ID" value="NZ_CBXV010000001.1"/>
</dbReference>
<dbReference type="Proteomes" id="UP000031518">
    <property type="component" value="Unassembled WGS sequence"/>
</dbReference>
<comment type="subcellular location">
    <subcellularLocation>
        <location evidence="1">Cell membrane</location>
        <topology evidence="1">Multi-pass membrane protein</topology>
    </subcellularLocation>
</comment>
<feature type="transmembrane region" description="Helical" evidence="9">
    <location>
        <begin position="160"/>
        <end position="178"/>
    </location>
</feature>
<dbReference type="PANTHER" id="PTHR42770">
    <property type="entry name" value="AMINO ACID TRANSPORTER-RELATED"/>
    <property type="match status" value="1"/>
</dbReference>
<sequence>MEALSREGLIRGMRRWDLVAMAMNSIIGAGIFGLPAKVYAQTGSYSLIAFAVCASVVALIVLCFAEVSSRFDATGGPYLYAREAFGPTLGFGVGWLLWLVRLTAFAANCNLLVQYVAYFWPAVDSGIWRASLISSVVLALTIVNILGIRETALVSNLFTIGKLAPLILFIAIGLFFIAPQNYSFETRPSYGAFSNSVLLLIYAFTGFEMAVIPAGEARDPQRNIPFAVLAAIFLVALLFIAIQFVCIGTLPELSTAERPLAESASRFLGAAGGALISAGAAISIIGNLNVVLLAGSRMPFAMAEQGQLPRILALTHARFRTPHVSILLTATAMFALTLSGTFIYALTISAIARLVLYAATCAALLAFRRRSDINEAQFHAPAGTGIAIFALMLIVWLLSNSTWREARDASLAASFGFIIFFAYRAFRQRERN</sequence>
<dbReference type="GO" id="GO:0022857">
    <property type="term" value="F:transmembrane transporter activity"/>
    <property type="evidence" value="ECO:0007669"/>
    <property type="project" value="InterPro"/>
</dbReference>
<feature type="transmembrane region" description="Helical" evidence="9">
    <location>
        <begin position="127"/>
        <end position="148"/>
    </location>
</feature>